<dbReference type="RefSeq" id="XP_019025256.1">
    <property type="nucleotide sequence ID" value="XM_019171709.1"/>
</dbReference>
<accession>A0A0E9NS69</accession>
<dbReference type="EC" id="3.1.1.-" evidence="3"/>
<name>A0A0E9NS69_SAICN</name>
<comment type="similarity">
    <text evidence="1 3">Belongs to the type-B carboxylesterase/lipase family.</text>
</comment>
<reference evidence="5 6" key="3">
    <citation type="journal article" date="2015" name="Genome Announc.">
        <title>Draft Genome Sequence of the Archiascomycetous Yeast Saitoella complicata.</title>
        <authorList>
            <person name="Yamauchi K."/>
            <person name="Kondo S."/>
            <person name="Hamamoto M."/>
            <person name="Takahashi Y."/>
            <person name="Ogura Y."/>
            <person name="Hayashi T."/>
            <person name="Nishida H."/>
        </authorList>
    </citation>
    <scope>NUCLEOTIDE SEQUENCE [LARGE SCALE GENOMIC DNA]</scope>
    <source>
        <strain evidence="5 6">NRRL Y-17804</strain>
    </source>
</reference>
<comment type="caution">
    <text evidence="5">The sequence shown here is derived from an EMBL/GenBank/DDBJ whole genome shotgun (WGS) entry which is preliminary data.</text>
</comment>
<reference evidence="5 6" key="1">
    <citation type="journal article" date="2011" name="J. Gen. Appl. Microbiol.">
        <title>Draft genome sequencing of the enigmatic yeast Saitoella complicata.</title>
        <authorList>
            <person name="Nishida H."/>
            <person name="Hamamoto M."/>
            <person name="Sugiyama J."/>
        </authorList>
    </citation>
    <scope>NUCLEOTIDE SEQUENCE [LARGE SCALE GENOMIC DNA]</scope>
    <source>
        <strain evidence="5 6">NRRL Y-17804</strain>
    </source>
</reference>
<evidence type="ECO:0000313" key="5">
    <source>
        <dbReference type="EMBL" id="GAO52290.1"/>
    </source>
</evidence>
<gene>
    <name evidence="5" type="ORF">G7K_6370-t1</name>
</gene>
<evidence type="ECO:0000313" key="6">
    <source>
        <dbReference type="Proteomes" id="UP000033140"/>
    </source>
</evidence>
<protein>
    <recommendedName>
        <fullName evidence="3">Carboxylic ester hydrolase</fullName>
        <ecNumber evidence="3">3.1.1.-</ecNumber>
    </recommendedName>
</protein>
<dbReference type="InterPro" id="IPR002018">
    <property type="entry name" value="CarbesteraseB"/>
</dbReference>
<evidence type="ECO:0000259" key="4">
    <source>
        <dbReference type="Pfam" id="PF00135"/>
    </source>
</evidence>
<dbReference type="PANTHER" id="PTHR43142:SF8">
    <property type="entry name" value="CARBOXYLIC ESTER HYDROLASE"/>
    <property type="match status" value="1"/>
</dbReference>
<dbReference type="GO" id="GO:0016787">
    <property type="term" value="F:hydrolase activity"/>
    <property type="evidence" value="ECO:0007669"/>
    <property type="project" value="UniProtKB-KW"/>
</dbReference>
<evidence type="ECO:0000256" key="1">
    <source>
        <dbReference type="ARBA" id="ARBA00005964"/>
    </source>
</evidence>
<dbReference type="Proteomes" id="UP000033140">
    <property type="component" value="Unassembled WGS sequence"/>
</dbReference>
<dbReference type="OrthoDB" id="6846267at2759"/>
<dbReference type="InterPro" id="IPR029058">
    <property type="entry name" value="AB_hydrolase_fold"/>
</dbReference>
<dbReference type="Pfam" id="PF00135">
    <property type="entry name" value="COesterase"/>
    <property type="match status" value="1"/>
</dbReference>
<dbReference type="PROSITE" id="PS00122">
    <property type="entry name" value="CARBOXYLESTERASE_B_1"/>
    <property type="match status" value="1"/>
</dbReference>
<keyword evidence="6" id="KW-1185">Reference proteome</keyword>
<evidence type="ECO:0000256" key="3">
    <source>
        <dbReference type="RuleBase" id="RU361235"/>
    </source>
</evidence>
<proteinExistence type="inferred from homology"/>
<dbReference type="STRING" id="698492.A0A0E9NS69"/>
<keyword evidence="2 3" id="KW-0378">Hydrolase</keyword>
<sequence>MGSSTSHLEPSEPFTLSLGSQGSVTGLILGENHNVRRFAGIPYAKPPLGNLRWRKPVPLSLDHIYEGEVTGTPLDCREMRNVSPQPSYFLHGRKLGAIPDDKFSEDCLMVNIWTPNEEPPEDSGGWPVFAWIHGGWLQIGSPSHAIQDDPTELIDKDGGNLQAIVVSIGYRLNVFGFLSGLDEVKGNFGFWDQRLGLEWIRGHITHFGGDPENVTLGGLSAGAYSVHAQLNYELREDKDTDLLFQRVIMFSNAIPTQPKPYLEAKDQFGELCNIAGISRDNSPADQLDKLRQVPANELIKLISQMKQHTFRAVTDDEFIASTLAEEQQNGTFAARFAKKEIKIMIGEVENEESVYAAINPPKSFSDFLAELANYYGPEVAKKLTTAYPPLPADASPEDCSTRFGKIVSDVQVRIPIRMLVNDLVNGGVDRTSILRYRISFRPSSFDNVFHTNMGVGHAFDAAVWWFGKRLGLTPSEEKAVKAWLVLLQKLIRGEQTDEWSCPTVRAYRQLQSDGTIAVKDDQQWGELLTLSETLRFRDDEVDMG</sequence>
<organism evidence="5 6">
    <name type="scientific">Saitoella complicata (strain BCRC 22490 / CBS 7301 / JCM 7358 / NBRC 10748 / NRRL Y-17804)</name>
    <dbReference type="NCBI Taxonomy" id="698492"/>
    <lineage>
        <taxon>Eukaryota</taxon>
        <taxon>Fungi</taxon>
        <taxon>Dikarya</taxon>
        <taxon>Ascomycota</taxon>
        <taxon>Taphrinomycotina</taxon>
        <taxon>Taphrinomycotina incertae sedis</taxon>
        <taxon>Saitoella</taxon>
    </lineage>
</organism>
<dbReference type="PANTHER" id="PTHR43142">
    <property type="entry name" value="CARBOXYLIC ESTER HYDROLASE"/>
    <property type="match status" value="1"/>
</dbReference>
<dbReference type="EMBL" id="BACD03000065">
    <property type="protein sequence ID" value="GAO52290.1"/>
    <property type="molecule type" value="Genomic_DNA"/>
</dbReference>
<dbReference type="SUPFAM" id="SSF53474">
    <property type="entry name" value="alpha/beta-Hydrolases"/>
    <property type="match status" value="1"/>
</dbReference>
<dbReference type="ESTHER" id="9asco-a0a0e9ns69">
    <property type="family name" value="Fungal_carboxylesterase_lipase"/>
</dbReference>
<dbReference type="AlphaFoldDB" id="A0A0E9NS69"/>
<dbReference type="InterPro" id="IPR019826">
    <property type="entry name" value="Carboxylesterase_B_AS"/>
</dbReference>
<dbReference type="OMA" id="WNYSIMH"/>
<feature type="domain" description="Carboxylesterase type B" evidence="4">
    <location>
        <begin position="20"/>
        <end position="470"/>
    </location>
</feature>
<reference evidence="5 6" key="2">
    <citation type="journal article" date="2014" name="J. Gen. Appl. Microbiol.">
        <title>The early diverging ascomycetous budding yeast Saitoella complicata has three histone deacetylases belonging to the Clr6, Hos2, and Rpd3 lineages.</title>
        <authorList>
            <person name="Nishida H."/>
            <person name="Matsumoto T."/>
            <person name="Kondo S."/>
            <person name="Hamamoto M."/>
            <person name="Yoshikawa H."/>
        </authorList>
    </citation>
    <scope>NUCLEOTIDE SEQUENCE [LARGE SCALE GENOMIC DNA]</scope>
    <source>
        <strain evidence="5 6">NRRL Y-17804</strain>
    </source>
</reference>
<dbReference type="Gene3D" id="3.40.50.1820">
    <property type="entry name" value="alpha/beta hydrolase"/>
    <property type="match status" value="1"/>
</dbReference>
<evidence type="ECO:0000256" key="2">
    <source>
        <dbReference type="ARBA" id="ARBA00022801"/>
    </source>
</evidence>